<comment type="caution">
    <text evidence="4">The sequence shown here is derived from an EMBL/GenBank/DDBJ whole genome shotgun (WGS) entry which is preliminary data.</text>
</comment>
<evidence type="ECO:0000313" key="5">
    <source>
        <dbReference type="Proteomes" id="UP000475325"/>
    </source>
</evidence>
<organism evidence="4 6">
    <name type="scientific">Orbilia oligospora</name>
    <name type="common">Nematode-trapping fungus</name>
    <name type="synonym">Arthrobotrys oligospora</name>
    <dbReference type="NCBI Taxonomy" id="2813651"/>
    <lineage>
        <taxon>Eukaryota</taxon>
        <taxon>Fungi</taxon>
        <taxon>Dikarya</taxon>
        <taxon>Ascomycota</taxon>
        <taxon>Pezizomycotina</taxon>
        <taxon>Orbiliomycetes</taxon>
        <taxon>Orbiliales</taxon>
        <taxon>Orbiliaceae</taxon>
        <taxon>Orbilia</taxon>
    </lineage>
</organism>
<protein>
    <recommendedName>
        <fullName evidence="2">AB hydrolase-1 domain-containing protein</fullName>
    </recommendedName>
</protein>
<feature type="domain" description="AB hydrolase-1" evidence="2">
    <location>
        <begin position="126"/>
        <end position="402"/>
    </location>
</feature>
<dbReference type="InterPro" id="IPR000073">
    <property type="entry name" value="AB_hydrolase_1"/>
</dbReference>
<dbReference type="Gene3D" id="3.40.50.1820">
    <property type="entry name" value="alpha/beta hydrolase"/>
    <property type="match status" value="1"/>
</dbReference>
<dbReference type="EMBL" id="WIQZ01000013">
    <property type="protein sequence ID" value="KAF3141786.1"/>
    <property type="molecule type" value="Genomic_DNA"/>
</dbReference>
<evidence type="ECO:0000313" key="6">
    <source>
        <dbReference type="Proteomes" id="UP000480548"/>
    </source>
</evidence>
<dbReference type="SUPFAM" id="SSF53474">
    <property type="entry name" value="alpha/beta-Hydrolases"/>
    <property type="match status" value="1"/>
</dbReference>
<proteinExistence type="predicted"/>
<dbReference type="Pfam" id="PF12697">
    <property type="entry name" value="Abhydrolase_6"/>
    <property type="match status" value="1"/>
</dbReference>
<name>A0A7C8JV63_ORBOL</name>
<evidence type="ECO:0000256" key="1">
    <source>
        <dbReference type="SAM" id="MobiDB-lite"/>
    </source>
</evidence>
<dbReference type="EMBL" id="WIQW01000170">
    <property type="protein sequence ID" value="KAF3078551.1"/>
    <property type="molecule type" value="Genomic_DNA"/>
</dbReference>
<evidence type="ECO:0000313" key="4">
    <source>
        <dbReference type="EMBL" id="KAF3141786.1"/>
    </source>
</evidence>
<gene>
    <name evidence="3" type="ORF">TWF102_003484</name>
    <name evidence="4" type="ORF">TWF703_001808</name>
</gene>
<feature type="region of interest" description="Disordered" evidence="1">
    <location>
        <begin position="448"/>
        <end position="468"/>
    </location>
</feature>
<dbReference type="InterPro" id="IPR050266">
    <property type="entry name" value="AB_hydrolase_sf"/>
</dbReference>
<dbReference type="Proteomes" id="UP000480548">
    <property type="component" value="Unassembled WGS sequence"/>
</dbReference>
<dbReference type="Proteomes" id="UP000475325">
    <property type="component" value="Unassembled WGS sequence"/>
</dbReference>
<evidence type="ECO:0000313" key="3">
    <source>
        <dbReference type="EMBL" id="KAF3078551.1"/>
    </source>
</evidence>
<evidence type="ECO:0000259" key="2">
    <source>
        <dbReference type="Pfam" id="PF12697"/>
    </source>
</evidence>
<dbReference type="AlphaFoldDB" id="A0A7C8JV63"/>
<reference evidence="5 6" key="1">
    <citation type="submission" date="2019-06" db="EMBL/GenBank/DDBJ databases">
        <authorList>
            <person name="Palmer J.M."/>
        </authorList>
    </citation>
    <scope>NUCLEOTIDE SEQUENCE [LARGE SCALE GENOMIC DNA]</scope>
    <source>
        <strain evidence="3 5">TWF102</strain>
        <strain evidence="4 6">TWF703</strain>
    </source>
</reference>
<accession>A0A7C8JV63</accession>
<sequence>MFRICANPLIRCRPQAKLISQFFNLAEQNTAESPILKYRASRSSRNRGKYMGFATISAVPITSDSIDKRPYITGGGLLRAEKHIVPAFPIRELVRGVRTGNEKLELVANCYRPLSNLNPKPGDLTILAAHGNGFHKELYEPFFESLVEEYQRKGSQIRSIWIADFHSQGESGVLNEKKLGGDVSWYDHSWDLLSLVMHLQNDFPRPIAAIGHSMGGAQLFNLSLMHPTLFSCVIGLDPVISPLPALPGASPGNPATLSAKRRDIWPSHEEAVKYFESRPFYREWDPKVLEIHMKYGLRKVPTALYPDVTKVGPDAVTLRTTKHQEVFTFWRTRIQDRTEPKEVFSRLKDMKAPVCYIQGEDSMVNWGNKNELMILNTPQPCEIHFIPKCGHLVPLQKPKETAMIAATYLQRRTTIWSEETEQEKENWPATTTISPHYFEHRLRERTQADNHSSYDAGVGHQAPVESHV</sequence>
<dbReference type="InterPro" id="IPR029058">
    <property type="entry name" value="AB_hydrolase_fold"/>
</dbReference>
<dbReference type="PANTHER" id="PTHR43798">
    <property type="entry name" value="MONOACYLGLYCEROL LIPASE"/>
    <property type="match status" value="1"/>
</dbReference>